<dbReference type="AlphaFoldDB" id="A0A166NYG6"/>
<gene>
    <name evidence="3" type="ORF">FIBSPDRAFT_783049</name>
</gene>
<proteinExistence type="predicted"/>
<dbReference type="EMBL" id="KV417520">
    <property type="protein sequence ID" value="KZP25508.1"/>
    <property type="molecule type" value="Genomic_DNA"/>
</dbReference>
<dbReference type="STRING" id="436010.A0A166NYG6"/>
<dbReference type="OrthoDB" id="194358at2759"/>
<feature type="domain" description="Nephrocystin 3-like N-terminal" evidence="2">
    <location>
        <begin position="11"/>
        <end position="117"/>
    </location>
</feature>
<organism evidence="3 4">
    <name type="scientific">Athelia psychrophila</name>
    <dbReference type="NCBI Taxonomy" id="1759441"/>
    <lineage>
        <taxon>Eukaryota</taxon>
        <taxon>Fungi</taxon>
        <taxon>Dikarya</taxon>
        <taxon>Basidiomycota</taxon>
        <taxon>Agaricomycotina</taxon>
        <taxon>Agaricomycetes</taxon>
        <taxon>Agaricomycetidae</taxon>
        <taxon>Atheliales</taxon>
        <taxon>Atheliaceae</taxon>
        <taxon>Athelia</taxon>
    </lineage>
</organism>
<keyword evidence="4" id="KW-1185">Reference proteome</keyword>
<keyword evidence="1" id="KW-0677">Repeat</keyword>
<reference evidence="3 4" key="1">
    <citation type="journal article" date="2016" name="Mol. Biol. Evol.">
        <title>Comparative Genomics of Early-Diverging Mushroom-Forming Fungi Provides Insights into the Origins of Lignocellulose Decay Capabilities.</title>
        <authorList>
            <person name="Nagy L.G."/>
            <person name="Riley R."/>
            <person name="Tritt A."/>
            <person name="Adam C."/>
            <person name="Daum C."/>
            <person name="Floudas D."/>
            <person name="Sun H."/>
            <person name="Yadav J.S."/>
            <person name="Pangilinan J."/>
            <person name="Larsson K.H."/>
            <person name="Matsuura K."/>
            <person name="Barry K."/>
            <person name="Labutti K."/>
            <person name="Kuo R."/>
            <person name="Ohm R.A."/>
            <person name="Bhattacharya S.S."/>
            <person name="Shirouzu T."/>
            <person name="Yoshinaga Y."/>
            <person name="Martin F.M."/>
            <person name="Grigoriev I.V."/>
            <person name="Hibbett D.S."/>
        </authorList>
    </citation>
    <scope>NUCLEOTIDE SEQUENCE [LARGE SCALE GENOMIC DNA]</scope>
    <source>
        <strain evidence="3 4">CBS 109695</strain>
    </source>
</reference>
<evidence type="ECO:0000313" key="4">
    <source>
        <dbReference type="Proteomes" id="UP000076532"/>
    </source>
</evidence>
<name>A0A166NYG6_9AGAM</name>
<dbReference type="Gene3D" id="3.40.50.300">
    <property type="entry name" value="P-loop containing nucleotide triphosphate hydrolases"/>
    <property type="match status" value="1"/>
</dbReference>
<evidence type="ECO:0000259" key="2">
    <source>
        <dbReference type="Pfam" id="PF24883"/>
    </source>
</evidence>
<dbReference type="Pfam" id="PF24883">
    <property type="entry name" value="NPHP3_N"/>
    <property type="match status" value="1"/>
</dbReference>
<protein>
    <recommendedName>
        <fullName evidence="2">Nephrocystin 3-like N-terminal domain-containing protein</fullName>
    </recommendedName>
</protein>
<dbReference type="Proteomes" id="UP000076532">
    <property type="component" value="Unassembled WGS sequence"/>
</dbReference>
<dbReference type="InterPro" id="IPR056884">
    <property type="entry name" value="NPHP3-like_N"/>
</dbReference>
<sequence length="181" mass="20422">MHCKYHTGPSASAYAYFFFDSRSGENDLSSHDGLIRSLILQLTEQGGKLPAFMPKNPSLVNLQDALLRIVDGFFSDVYIIIDALDECSAAQRPKLLAWIKNISHWGGNKLHILLSSRQERDIEDHLLSKVRDLDAVYFAHHLSNVSNDIGAFVDQQILDIPDWDEDTRKLIKGVLMKRADG</sequence>
<accession>A0A166NYG6</accession>
<evidence type="ECO:0000256" key="1">
    <source>
        <dbReference type="ARBA" id="ARBA00022737"/>
    </source>
</evidence>
<evidence type="ECO:0000313" key="3">
    <source>
        <dbReference type="EMBL" id="KZP25508.1"/>
    </source>
</evidence>
<feature type="non-terminal residue" evidence="3">
    <location>
        <position position="181"/>
    </location>
</feature>
<dbReference type="PANTHER" id="PTHR10039">
    <property type="entry name" value="AMELOGENIN"/>
    <property type="match status" value="1"/>
</dbReference>
<dbReference type="InterPro" id="IPR027417">
    <property type="entry name" value="P-loop_NTPase"/>
</dbReference>